<dbReference type="SFLD" id="SFLDG01129">
    <property type="entry name" value="C1.5:_HAD__Beta-PGM__Phosphata"/>
    <property type="match status" value="1"/>
</dbReference>
<dbReference type="Gene3D" id="3.40.50.1000">
    <property type="entry name" value="HAD superfamily/HAD-like"/>
    <property type="match status" value="1"/>
</dbReference>
<evidence type="ECO:0000313" key="1">
    <source>
        <dbReference type="EMBL" id="PSL50191.1"/>
    </source>
</evidence>
<dbReference type="GO" id="GO:0006281">
    <property type="term" value="P:DNA repair"/>
    <property type="evidence" value="ECO:0007669"/>
    <property type="project" value="TreeGrafter"/>
</dbReference>
<dbReference type="InterPro" id="IPR022468">
    <property type="entry name" value="PhnX-like"/>
</dbReference>
<dbReference type="InterPro" id="IPR036412">
    <property type="entry name" value="HAD-like_sf"/>
</dbReference>
<dbReference type="SFLD" id="SFLDS00003">
    <property type="entry name" value="Haloacid_Dehalogenase"/>
    <property type="match status" value="1"/>
</dbReference>
<dbReference type="PANTHER" id="PTHR43434">
    <property type="entry name" value="PHOSPHOGLYCOLATE PHOSPHATASE"/>
    <property type="match status" value="1"/>
</dbReference>
<dbReference type="SUPFAM" id="SSF56784">
    <property type="entry name" value="HAD-like"/>
    <property type="match status" value="1"/>
</dbReference>
<dbReference type="InterPro" id="IPR023198">
    <property type="entry name" value="PGP-like_dom2"/>
</dbReference>
<protein>
    <submittedName>
        <fullName evidence="1">Phosphonatase-like hydrolase</fullName>
    </submittedName>
</protein>
<dbReference type="RefSeq" id="WP_106527358.1">
    <property type="nucleotide sequence ID" value="NZ_PYAW01000001.1"/>
</dbReference>
<dbReference type="InterPro" id="IPR041492">
    <property type="entry name" value="HAD_2"/>
</dbReference>
<dbReference type="Proteomes" id="UP000240971">
    <property type="component" value="Unassembled WGS sequence"/>
</dbReference>
<dbReference type="PANTHER" id="PTHR43434:SF19">
    <property type="entry name" value="PHOSPHONOACETALDEHYDE HYDROLASE"/>
    <property type="match status" value="1"/>
</dbReference>
<dbReference type="OrthoDB" id="5504491at2"/>
<name>A0A2P8HVD3_CHINA</name>
<dbReference type="Gene3D" id="1.10.150.240">
    <property type="entry name" value="Putative phosphatase, domain 2"/>
    <property type="match status" value="1"/>
</dbReference>
<dbReference type="Pfam" id="PF13419">
    <property type="entry name" value="HAD_2"/>
    <property type="match status" value="1"/>
</dbReference>
<dbReference type="GO" id="GO:0005829">
    <property type="term" value="C:cytosol"/>
    <property type="evidence" value="ECO:0007669"/>
    <property type="project" value="TreeGrafter"/>
</dbReference>
<dbReference type="EMBL" id="PYAW01000001">
    <property type="protein sequence ID" value="PSL50191.1"/>
    <property type="molecule type" value="Genomic_DNA"/>
</dbReference>
<organism evidence="1 2">
    <name type="scientific">Chitinophaga niastensis</name>
    <dbReference type="NCBI Taxonomy" id="536980"/>
    <lineage>
        <taxon>Bacteria</taxon>
        <taxon>Pseudomonadati</taxon>
        <taxon>Bacteroidota</taxon>
        <taxon>Chitinophagia</taxon>
        <taxon>Chitinophagales</taxon>
        <taxon>Chitinophagaceae</taxon>
        <taxon>Chitinophaga</taxon>
    </lineage>
</organism>
<dbReference type="NCBIfam" id="TIGR03351">
    <property type="entry name" value="PhnX-like"/>
    <property type="match status" value="1"/>
</dbReference>
<sequence>MGIALAVFDIAGTTLHDESNVALVLQQTIQLAGVAVTLEEVNEVMGYAKPYAIRYLLQQKKDSRYSEDAFIQELHTRFVADMKAHYANHPTVREKEGVSAVFAALKAKGIKVALDTGFDRAITNVIVERVGWQQKGLIDAVVTSDEVPHGRPYPYMIYRIMEELEIRSIQSVAKIGDTTSDLEEGTNAGCRYVIGVTTGAYSREDLEKGPHTHLVASLDELLSIL</sequence>
<keyword evidence="1" id="KW-0378">Hydrolase</keyword>
<keyword evidence="2" id="KW-1185">Reference proteome</keyword>
<dbReference type="GO" id="GO:0008967">
    <property type="term" value="F:phosphoglycolate phosphatase activity"/>
    <property type="evidence" value="ECO:0007669"/>
    <property type="project" value="TreeGrafter"/>
</dbReference>
<dbReference type="AlphaFoldDB" id="A0A2P8HVD3"/>
<reference evidence="1 2" key="1">
    <citation type="submission" date="2018-03" db="EMBL/GenBank/DDBJ databases">
        <title>Genomic Encyclopedia of Archaeal and Bacterial Type Strains, Phase II (KMG-II): from individual species to whole genera.</title>
        <authorList>
            <person name="Goeker M."/>
        </authorList>
    </citation>
    <scope>NUCLEOTIDE SEQUENCE [LARGE SCALE GENOMIC DNA]</scope>
    <source>
        <strain evidence="1 2">DSM 24859</strain>
    </source>
</reference>
<dbReference type="InterPro" id="IPR023214">
    <property type="entry name" value="HAD_sf"/>
</dbReference>
<proteinExistence type="predicted"/>
<gene>
    <name evidence="1" type="ORF">CLV51_1011535</name>
</gene>
<comment type="caution">
    <text evidence="1">The sequence shown here is derived from an EMBL/GenBank/DDBJ whole genome shotgun (WGS) entry which is preliminary data.</text>
</comment>
<accession>A0A2P8HVD3</accession>
<evidence type="ECO:0000313" key="2">
    <source>
        <dbReference type="Proteomes" id="UP000240971"/>
    </source>
</evidence>
<dbReference type="InterPro" id="IPR050155">
    <property type="entry name" value="HAD-like_hydrolase_sf"/>
</dbReference>